<evidence type="ECO:0000313" key="6">
    <source>
        <dbReference type="EMBL" id="KAI6653798.1"/>
    </source>
</evidence>
<sequence>MAKCLLSNEEIPDSSNDLLYVVKPFLRYCGYKEDYLIVNLTELERSYVICPIYEGIIREAVLDSSNITCKGCSKSTNPNSLVKIRDSISKLQIRCPLLRGCEWKGSLSEAEMHLHECQYFLELCLECNQVNERGDVAMHETYYCSMRNISCEYCQRTGLARDLATHLDECPNFLVDCPNECGEVMEREIIEEHNEECPKFRLFCHFIRNSYSECSDSYIKREELPEHNKDQHIMHINMLREQVELLGMRLDEMELKLKCKKDLDGCEVHLYKPFYSQSDLDIIGPDFYVQGYKLQVFACVDCIERIISFKITRIPGDYDGKLCNRSTITECRILSINKNKPNNSDVTVFSLDYNLKIGVQSECFGETYVETSDEDLIFRLYFDINTSPIEDIPTFYAKDETVSTTF</sequence>
<dbReference type="PANTHER" id="PTHR10131">
    <property type="entry name" value="TNF RECEPTOR ASSOCIATED FACTOR"/>
    <property type="match status" value="1"/>
</dbReference>
<name>A0AAV7JYR9_9METZ</name>
<dbReference type="EMBL" id="JAKMXF010000255">
    <property type="protein sequence ID" value="KAI6653798.1"/>
    <property type="molecule type" value="Genomic_DNA"/>
</dbReference>
<dbReference type="Gene3D" id="3.30.40.10">
    <property type="entry name" value="Zinc/RING finger domain, C3HC4 (zinc finger)"/>
    <property type="match status" value="3"/>
</dbReference>
<evidence type="ECO:0000313" key="7">
    <source>
        <dbReference type="Proteomes" id="UP001165289"/>
    </source>
</evidence>
<protein>
    <submittedName>
        <fullName evidence="6">TNF receptor-associated factor 4-like</fullName>
    </submittedName>
</protein>
<keyword evidence="1 4" id="KW-0479">Metal-binding</keyword>
<feature type="zinc finger region" description="TRAF-type" evidence="4">
    <location>
        <begin position="165"/>
        <end position="214"/>
    </location>
</feature>
<proteinExistence type="predicted"/>
<dbReference type="Pfam" id="PF02176">
    <property type="entry name" value="zf-TRAF"/>
    <property type="match status" value="1"/>
</dbReference>
<dbReference type="PANTHER" id="PTHR10131:SF94">
    <property type="entry name" value="TNF RECEPTOR-ASSOCIATED FACTOR 4"/>
    <property type="match status" value="1"/>
</dbReference>
<keyword evidence="2 4" id="KW-0863">Zinc-finger</keyword>
<dbReference type="InterPro" id="IPR001293">
    <property type="entry name" value="Znf_TRAF"/>
</dbReference>
<gene>
    <name evidence="6" type="ORF">LOD99_3302</name>
</gene>
<dbReference type="SUPFAM" id="SSF49599">
    <property type="entry name" value="TRAF domain-like"/>
    <property type="match status" value="2"/>
</dbReference>
<dbReference type="InterPro" id="IPR013083">
    <property type="entry name" value="Znf_RING/FYVE/PHD"/>
</dbReference>
<feature type="domain" description="TRAF-type" evidence="5">
    <location>
        <begin position="165"/>
        <end position="214"/>
    </location>
</feature>
<dbReference type="PROSITE" id="PS50145">
    <property type="entry name" value="ZF_TRAF"/>
    <property type="match status" value="1"/>
</dbReference>
<evidence type="ECO:0000256" key="4">
    <source>
        <dbReference type="PROSITE-ProRule" id="PRU00207"/>
    </source>
</evidence>
<keyword evidence="7" id="KW-1185">Reference proteome</keyword>
<comment type="caution">
    <text evidence="6">The sequence shown here is derived from an EMBL/GenBank/DDBJ whole genome shotgun (WGS) entry which is preliminary data.</text>
</comment>
<dbReference type="Proteomes" id="UP001165289">
    <property type="component" value="Unassembled WGS sequence"/>
</dbReference>
<evidence type="ECO:0000256" key="3">
    <source>
        <dbReference type="ARBA" id="ARBA00022833"/>
    </source>
</evidence>
<evidence type="ECO:0000256" key="2">
    <source>
        <dbReference type="ARBA" id="ARBA00022771"/>
    </source>
</evidence>
<evidence type="ECO:0000256" key="1">
    <source>
        <dbReference type="ARBA" id="ARBA00022723"/>
    </source>
</evidence>
<keyword evidence="6" id="KW-0675">Receptor</keyword>
<evidence type="ECO:0000259" key="5">
    <source>
        <dbReference type="PROSITE" id="PS50145"/>
    </source>
</evidence>
<dbReference type="AlphaFoldDB" id="A0AAV7JYR9"/>
<organism evidence="6 7">
    <name type="scientific">Oopsacas minuta</name>
    <dbReference type="NCBI Taxonomy" id="111878"/>
    <lineage>
        <taxon>Eukaryota</taxon>
        <taxon>Metazoa</taxon>
        <taxon>Porifera</taxon>
        <taxon>Hexactinellida</taxon>
        <taxon>Hexasterophora</taxon>
        <taxon>Lyssacinosida</taxon>
        <taxon>Leucopsacidae</taxon>
        <taxon>Oopsacas</taxon>
    </lineage>
</organism>
<accession>A0AAV7JYR9</accession>
<keyword evidence="3 4" id="KW-0862">Zinc</keyword>
<reference evidence="6 7" key="1">
    <citation type="journal article" date="2023" name="BMC Biol.">
        <title>The compact genome of the sponge Oopsacas minuta (Hexactinellida) is lacking key metazoan core genes.</title>
        <authorList>
            <person name="Santini S."/>
            <person name="Schenkelaars Q."/>
            <person name="Jourda C."/>
            <person name="Duchesne M."/>
            <person name="Belahbib H."/>
            <person name="Rocher C."/>
            <person name="Selva M."/>
            <person name="Riesgo A."/>
            <person name="Vervoort M."/>
            <person name="Leys S.P."/>
            <person name="Kodjabachian L."/>
            <person name="Le Bivic A."/>
            <person name="Borchiellini C."/>
            <person name="Claverie J.M."/>
            <person name="Renard E."/>
        </authorList>
    </citation>
    <scope>NUCLEOTIDE SEQUENCE [LARGE SCALE GENOMIC DNA]</scope>
    <source>
        <strain evidence="6">SPO-2</strain>
    </source>
</reference>
<dbReference type="GO" id="GO:0008270">
    <property type="term" value="F:zinc ion binding"/>
    <property type="evidence" value="ECO:0007669"/>
    <property type="project" value="UniProtKB-KW"/>
</dbReference>